<reference evidence="1" key="1">
    <citation type="submission" date="2010-07" db="EMBL/GenBank/DDBJ databases">
        <authorList>
            <consortium name="CONSOLIDER consortium CSD2007-00005"/>
            <person name="Guazzaroni M.-E."/>
            <person name="Richter M."/>
            <person name="Garcia-Salamanca A."/>
            <person name="Yarza P."/>
            <person name="Ferrer M."/>
        </authorList>
    </citation>
    <scope>NUCLEOTIDE SEQUENCE</scope>
</reference>
<dbReference type="InterPro" id="IPR036412">
    <property type="entry name" value="HAD-like_sf"/>
</dbReference>
<sequence length="351" mass="38378">CHPEDFIEPNPKLVDALREAADVMPIAIATNSPSDLGKRILGLLGVDDELMAQMTIVGPDTIGVSKPDPMFFERVAVALGVDPEACIAMGDDYVNDAFPPVELGMGAAVVNGPDQAIELLRLATDEAQFEPIDLSDLAQDDYRPGEVSIVAFTGRAGAGKTTTAQEYKRRCDQMGIPAAILSLDSFFKLSSKGRKAWLAEGEALGPEEYSRRADQMSWWDFEAAVDALETLRRGEPVHLTNVYNRADGGELTGEVTIVPPPEGMVIIFEGVASAHLSGHVDRVVAINAHPKVRKDRLLERDKHRGEKEARKRFEVTQGFENRYFQKHAAAAHLVLDNTNGSLFRVPQLSFT</sequence>
<dbReference type="Gene3D" id="3.40.50.1000">
    <property type="entry name" value="HAD superfamily/HAD-like"/>
    <property type="match status" value="1"/>
</dbReference>
<gene>
    <name evidence="1" type="ORF">LDC_0685</name>
</gene>
<keyword evidence="1" id="KW-0378">Hydrolase</keyword>
<accession>D9PGN8</accession>
<dbReference type="Pfam" id="PF00702">
    <property type="entry name" value="Hydrolase"/>
    <property type="match status" value="1"/>
</dbReference>
<name>D9PGN8_9ZZZZ</name>
<dbReference type="Pfam" id="PF13238">
    <property type="entry name" value="AAA_18"/>
    <property type="match status" value="1"/>
</dbReference>
<feature type="non-terminal residue" evidence="1">
    <location>
        <position position="1"/>
    </location>
</feature>
<reference evidence="1" key="2">
    <citation type="journal article" date="2011" name="Microb. Ecol.">
        <title>Taxonomic and Functional Metagenomic Profiling of the Microbial Community in the Anoxic Sediment of a Sub-saline Shallow Lake (Laguna de Carrizo, Central Spain).</title>
        <authorList>
            <person name="Ferrer M."/>
            <person name="Guazzaroni M.E."/>
            <person name="Richter M."/>
            <person name="Garcia-Salamanca A."/>
            <person name="Yarza P."/>
            <person name="Suarez-Suarez A."/>
            <person name="Solano J."/>
            <person name="Alcaide M."/>
            <person name="van Dillewijn P."/>
            <person name="Molina-Henares M.A."/>
            <person name="Lopez-Cortes N."/>
            <person name="Al-Ramahi Y."/>
            <person name="Guerrero C."/>
            <person name="Acosta A."/>
            <person name="de Eugenio L.I."/>
            <person name="Martinez V."/>
            <person name="Marques S."/>
            <person name="Rojo F."/>
            <person name="Santero E."/>
            <person name="Genilloud O."/>
            <person name="Perez-Perez J."/>
            <person name="Rossello-Mora R."/>
            <person name="Ramos J.L."/>
        </authorList>
    </citation>
    <scope>NUCLEOTIDE SEQUENCE</scope>
</reference>
<dbReference type="InterPro" id="IPR023214">
    <property type="entry name" value="HAD_sf"/>
</dbReference>
<dbReference type="SUPFAM" id="SSF56784">
    <property type="entry name" value="HAD-like"/>
    <property type="match status" value="1"/>
</dbReference>
<dbReference type="SUPFAM" id="SSF52540">
    <property type="entry name" value="P-loop containing nucleoside triphosphate hydrolases"/>
    <property type="match status" value="1"/>
</dbReference>
<dbReference type="Gene3D" id="3.40.50.300">
    <property type="entry name" value="P-loop containing nucleotide triphosphate hydrolases"/>
    <property type="match status" value="1"/>
</dbReference>
<protein>
    <submittedName>
        <fullName evidence="1">Protein containing Haloacid dehalogenase-like hydrolase domain</fullName>
        <ecNumber evidence="1">3.-.-.-</ecNumber>
    </submittedName>
</protein>
<dbReference type="InterPro" id="IPR027417">
    <property type="entry name" value="P-loop_NTPase"/>
</dbReference>
<dbReference type="GO" id="GO:0016301">
    <property type="term" value="F:kinase activity"/>
    <property type="evidence" value="ECO:0007669"/>
    <property type="project" value="InterPro"/>
</dbReference>
<dbReference type="EC" id="3.-.-.-" evidence="1"/>
<dbReference type="GO" id="GO:0005524">
    <property type="term" value="F:ATP binding"/>
    <property type="evidence" value="ECO:0007669"/>
    <property type="project" value="InterPro"/>
</dbReference>
<dbReference type="AlphaFoldDB" id="D9PGN8"/>
<proteinExistence type="predicted"/>
<dbReference type="EMBL" id="ADZX01000282">
    <property type="protein sequence ID" value="EFK97276.1"/>
    <property type="molecule type" value="Genomic_DNA"/>
</dbReference>
<dbReference type="GO" id="GO:0016787">
    <property type="term" value="F:hydrolase activity"/>
    <property type="evidence" value="ECO:0007669"/>
    <property type="project" value="UniProtKB-KW"/>
</dbReference>
<organism evidence="1">
    <name type="scientific">sediment metagenome</name>
    <dbReference type="NCBI Taxonomy" id="749907"/>
    <lineage>
        <taxon>unclassified sequences</taxon>
        <taxon>metagenomes</taxon>
        <taxon>ecological metagenomes</taxon>
    </lineage>
</organism>
<evidence type="ECO:0000313" key="1">
    <source>
        <dbReference type="EMBL" id="EFK97276.1"/>
    </source>
</evidence>
<comment type="caution">
    <text evidence="1">The sequence shown here is derived from an EMBL/GenBank/DDBJ whole genome shotgun (WGS) entry which is preliminary data.</text>
</comment>